<dbReference type="InterPro" id="IPR050156">
    <property type="entry name" value="TC-AMP_synthase_SUA5"/>
</dbReference>
<evidence type="ECO:0000256" key="11">
    <source>
        <dbReference type="ARBA" id="ARBA00029774"/>
    </source>
</evidence>
<evidence type="ECO:0000256" key="2">
    <source>
        <dbReference type="ARBA" id="ARBA00007663"/>
    </source>
</evidence>
<keyword evidence="8 13" id="KW-0548">Nucleotidyltransferase</keyword>
<reference evidence="15 16" key="1">
    <citation type="submission" date="2022-03" db="EMBL/GenBank/DDBJ databases">
        <title>Novel taxa within the pig intestine.</title>
        <authorList>
            <person name="Wylensek D."/>
            <person name="Bishof K."/>
            <person name="Afrizal A."/>
            <person name="Clavel T."/>
        </authorList>
    </citation>
    <scope>NUCLEOTIDE SEQUENCE [LARGE SCALE GENOMIC DNA]</scope>
    <source>
        <strain evidence="15 16">CLA-KB-P66</strain>
    </source>
</reference>
<keyword evidence="10 13" id="KW-0067">ATP-binding</keyword>
<sequence length="315" mass="34077">MVLDSSDASLKRAAGIILAGGIVALPTETVYGLAANALNADAVRKIFEAKGRPFIDPLIAHVLDFEALEKIAVPNLSARRLYDAFCPGPITFVLKKRDCVPGIVSAGKPTVAVRMPSHSVMRRFMAEVKVPLSAPSANPFGYVSPTKARHVEAQLGSKIDAIIDGGSCECGVESTIVMLVDEDRPMLLRPGPVPRSEIERVLGRALIDPKDKNPAHPTAPGMLKTHYSPKAKVVLFEGECEFESGSARVFFKRPQNPRKGEFWLSESGDEREAARNLFDLLRNLDGSFSTIYCQKLPDSGIGEAVNDRLGRAAAK</sequence>
<dbReference type="InterPro" id="IPR038385">
    <property type="entry name" value="Sua5/YwlC_C"/>
</dbReference>
<keyword evidence="9 13" id="KW-0547">Nucleotide-binding</keyword>
<evidence type="ECO:0000256" key="13">
    <source>
        <dbReference type="PIRNR" id="PIRNR004930"/>
    </source>
</evidence>
<dbReference type="Proteomes" id="UP001275932">
    <property type="component" value="Unassembled WGS sequence"/>
</dbReference>
<evidence type="ECO:0000256" key="1">
    <source>
        <dbReference type="ARBA" id="ARBA00004496"/>
    </source>
</evidence>
<comment type="similarity">
    <text evidence="2 13">Belongs to the SUA5 family.</text>
</comment>
<comment type="catalytic activity">
    <reaction evidence="12 13">
        <text>L-threonine + hydrogencarbonate + ATP = L-threonylcarbamoyladenylate + diphosphate + H2O</text>
        <dbReference type="Rhea" id="RHEA:36407"/>
        <dbReference type="ChEBI" id="CHEBI:15377"/>
        <dbReference type="ChEBI" id="CHEBI:17544"/>
        <dbReference type="ChEBI" id="CHEBI:30616"/>
        <dbReference type="ChEBI" id="CHEBI:33019"/>
        <dbReference type="ChEBI" id="CHEBI:57926"/>
        <dbReference type="ChEBI" id="CHEBI:73682"/>
        <dbReference type="EC" id="2.7.7.87"/>
    </reaction>
</comment>
<dbReference type="EMBL" id="JALBUT010000005">
    <property type="protein sequence ID" value="MDX8415650.1"/>
    <property type="molecule type" value="Genomic_DNA"/>
</dbReference>
<protein>
    <recommendedName>
        <fullName evidence="4 13">Threonylcarbamoyl-AMP synthase</fullName>
        <shortName evidence="13">TC-AMP synthase</shortName>
        <ecNumber evidence="3 13">2.7.7.87</ecNumber>
    </recommendedName>
    <alternativeName>
        <fullName evidence="11 13">L-threonylcarbamoyladenylate synthase</fullName>
    </alternativeName>
</protein>
<gene>
    <name evidence="15" type="ORF">MOX91_05585</name>
</gene>
<dbReference type="PANTHER" id="PTHR17490">
    <property type="entry name" value="SUA5"/>
    <property type="match status" value="1"/>
</dbReference>
<evidence type="ECO:0000256" key="3">
    <source>
        <dbReference type="ARBA" id="ARBA00012584"/>
    </source>
</evidence>
<dbReference type="SUPFAM" id="SSF55821">
    <property type="entry name" value="YrdC/RibB"/>
    <property type="match status" value="1"/>
</dbReference>
<evidence type="ECO:0000313" key="16">
    <source>
        <dbReference type="Proteomes" id="UP001275932"/>
    </source>
</evidence>
<dbReference type="Pfam" id="PF01300">
    <property type="entry name" value="Sua5_yciO_yrdC"/>
    <property type="match status" value="1"/>
</dbReference>
<evidence type="ECO:0000313" key="15">
    <source>
        <dbReference type="EMBL" id="MDX8415650.1"/>
    </source>
</evidence>
<dbReference type="InterPro" id="IPR010923">
    <property type="entry name" value="T(6)A37_SUA5"/>
</dbReference>
<dbReference type="InterPro" id="IPR005145">
    <property type="entry name" value="Sua5_C"/>
</dbReference>
<dbReference type="Gene3D" id="3.40.50.11030">
    <property type="entry name" value="Threonylcarbamoyl-AMP synthase, C-terminal domain"/>
    <property type="match status" value="1"/>
</dbReference>
<proteinExistence type="inferred from homology"/>
<evidence type="ECO:0000259" key="14">
    <source>
        <dbReference type="PROSITE" id="PS51163"/>
    </source>
</evidence>
<keyword evidence="16" id="KW-1185">Reference proteome</keyword>
<keyword evidence="7 13" id="KW-0819">tRNA processing</keyword>
<feature type="domain" description="YrdC-like" evidence="14">
    <location>
        <begin position="7"/>
        <end position="193"/>
    </location>
</feature>
<dbReference type="PANTHER" id="PTHR17490:SF16">
    <property type="entry name" value="THREONYLCARBAMOYL-AMP SYNTHASE"/>
    <property type="match status" value="1"/>
</dbReference>
<dbReference type="InterPro" id="IPR017945">
    <property type="entry name" value="DHBP_synth_RibB-like_a/b_dom"/>
</dbReference>
<dbReference type="InterPro" id="IPR006070">
    <property type="entry name" value="Sua5-like_dom"/>
</dbReference>
<evidence type="ECO:0000256" key="6">
    <source>
        <dbReference type="ARBA" id="ARBA00022679"/>
    </source>
</evidence>
<evidence type="ECO:0000256" key="7">
    <source>
        <dbReference type="ARBA" id="ARBA00022694"/>
    </source>
</evidence>
<keyword evidence="6 13" id="KW-0808">Transferase</keyword>
<name>A0ABU4WGG2_9BACT</name>
<dbReference type="NCBIfam" id="TIGR00057">
    <property type="entry name" value="L-threonylcarbamoyladenylate synthase"/>
    <property type="match status" value="1"/>
</dbReference>
<organism evidence="15 16">
    <name type="scientific">Intestinicryptomonas porci</name>
    <dbReference type="NCBI Taxonomy" id="2926320"/>
    <lineage>
        <taxon>Bacteria</taxon>
        <taxon>Pseudomonadati</taxon>
        <taxon>Verrucomicrobiota</taxon>
        <taxon>Opitutia</taxon>
        <taxon>Opitutales</taxon>
        <taxon>Intestinicryptomonaceae</taxon>
        <taxon>Intestinicryptomonas</taxon>
    </lineage>
</organism>
<evidence type="ECO:0000256" key="12">
    <source>
        <dbReference type="ARBA" id="ARBA00048366"/>
    </source>
</evidence>
<dbReference type="Pfam" id="PF03481">
    <property type="entry name" value="Sua5_C"/>
    <property type="match status" value="1"/>
</dbReference>
<evidence type="ECO:0000256" key="5">
    <source>
        <dbReference type="ARBA" id="ARBA00022490"/>
    </source>
</evidence>
<keyword evidence="5 13" id="KW-0963">Cytoplasm</keyword>
<evidence type="ECO:0000256" key="9">
    <source>
        <dbReference type="ARBA" id="ARBA00022741"/>
    </source>
</evidence>
<evidence type="ECO:0000256" key="10">
    <source>
        <dbReference type="ARBA" id="ARBA00022840"/>
    </source>
</evidence>
<comment type="function">
    <text evidence="13">Required for the formation of a threonylcarbamoyl group on adenosine at position 37 (t(6)A37) in tRNAs that read codons beginning with adenine.</text>
</comment>
<dbReference type="PROSITE" id="PS51163">
    <property type="entry name" value="YRDC"/>
    <property type="match status" value="1"/>
</dbReference>
<evidence type="ECO:0000256" key="8">
    <source>
        <dbReference type="ARBA" id="ARBA00022695"/>
    </source>
</evidence>
<dbReference type="Gene3D" id="3.90.870.10">
    <property type="entry name" value="DHBP synthase"/>
    <property type="match status" value="1"/>
</dbReference>
<evidence type="ECO:0000256" key="4">
    <source>
        <dbReference type="ARBA" id="ARBA00015492"/>
    </source>
</evidence>
<dbReference type="PIRSF" id="PIRSF004930">
    <property type="entry name" value="Tln_factor_SUA5"/>
    <property type="match status" value="1"/>
</dbReference>
<comment type="subcellular location">
    <subcellularLocation>
        <location evidence="1 13">Cytoplasm</location>
    </subcellularLocation>
</comment>
<accession>A0ABU4WGG2</accession>
<dbReference type="EC" id="2.7.7.87" evidence="3 13"/>
<comment type="caution">
    <text evidence="15">The sequence shown here is derived from an EMBL/GenBank/DDBJ whole genome shotgun (WGS) entry which is preliminary data.</text>
</comment>